<dbReference type="Proteomes" id="UP000001745">
    <property type="component" value="Unassembled WGS sequence"/>
</dbReference>
<sequence length="156" mass="17352">MYEELKASAETVSFFLDVWKTSNKKYILVICHLSTEDFEDRQLVIHFGHCVYGNPQLSISTGILVIPLHLPSALGMSPVGLYVTISSGISQGIKLFKPTVISRVRSHMGHTGEDMAKEIQDELQNFDLGQKLVAICNDNASNNPTLCHSLHKLLKQ</sequence>
<evidence type="ECO:0000313" key="1">
    <source>
        <dbReference type="EMBL" id="EED22628.1"/>
    </source>
</evidence>
<dbReference type="HOGENOM" id="CLU_1687894_0_0_1"/>
<dbReference type="EMBL" id="EQ962652">
    <property type="protein sequence ID" value="EED22628.1"/>
    <property type="molecule type" value="Genomic_DNA"/>
</dbReference>
<reference evidence="2" key="1">
    <citation type="journal article" date="2015" name="Genome Announc.">
        <title>Genome sequence of the AIDS-associated pathogen Penicillium marneffei (ATCC18224) and its near taxonomic relative Talaromyces stipitatus (ATCC10500).</title>
        <authorList>
            <person name="Nierman W.C."/>
            <person name="Fedorova-Abrams N.D."/>
            <person name="Andrianopoulos A."/>
        </authorList>
    </citation>
    <scope>NUCLEOTIDE SEQUENCE [LARGE SCALE GENOMIC DNA]</scope>
    <source>
        <strain evidence="2">ATCC 10500 / CBS 375.48 / QM 6759 / NRRL 1006</strain>
    </source>
</reference>
<name>B8LV07_TALSN</name>
<dbReference type="InParanoid" id="B8LV07"/>
<dbReference type="PhylomeDB" id="B8LV07"/>
<dbReference type="AlphaFoldDB" id="B8LV07"/>
<dbReference type="GeneID" id="8106171"/>
<organism evidence="1 2">
    <name type="scientific">Talaromyces stipitatus (strain ATCC 10500 / CBS 375.48 / QM 6759 / NRRL 1006)</name>
    <name type="common">Penicillium stipitatum</name>
    <dbReference type="NCBI Taxonomy" id="441959"/>
    <lineage>
        <taxon>Eukaryota</taxon>
        <taxon>Fungi</taxon>
        <taxon>Dikarya</taxon>
        <taxon>Ascomycota</taxon>
        <taxon>Pezizomycotina</taxon>
        <taxon>Eurotiomycetes</taxon>
        <taxon>Eurotiomycetidae</taxon>
        <taxon>Eurotiales</taxon>
        <taxon>Trichocomaceae</taxon>
        <taxon>Talaromyces</taxon>
        <taxon>Talaromyces sect. Talaromyces</taxon>
    </lineage>
</organism>
<dbReference type="OrthoDB" id="2976890at2759"/>
<protein>
    <recommendedName>
        <fullName evidence="3">DUF659 domain-containing protein</fullName>
    </recommendedName>
</protein>
<dbReference type="VEuPathDB" id="FungiDB:TSTA_061190"/>
<evidence type="ECO:0000313" key="2">
    <source>
        <dbReference type="Proteomes" id="UP000001745"/>
    </source>
</evidence>
<dbReference type="RefSeq" id="XP_002340015.1">
    <property type="nucleotide sequence ID" value="XM_002339974.1"/>
</dbReference>
<accession>B8LV07</accession>
<keyword evidence="2" id="KW-1185">Reference proteome</keyword>
<evidence type="ECO:0008006" key="3">
    <source>
        <dbReference type="Google" id="ProtNLM"/>
    </source>
</evidence>
<gene>
    <name evidence="1" type="ORF">TSTA_061190</name>
</gene>
<proteinExistence type="predicted"/>